<protein>
    <recommendedName>
        <fullName evidence="2">histidine kinase</fullName>
        <ecNumber evidence="2">2.7.13.3</ecNumber>
    </recommendedName>
</protein>
<dbReference type="InterPro" id="IPR011622">
    <property type="entry name" value="7TMR_DISM_rcpt_extracell_dom2"/>
</dbReference>
<evidence type="ECO:0000313" key="9">
    <source>
        <dbReference type="Proteomes" id="UP000323632"/>
    </source>
</evidence>
<proteinExistence type="predicted"/>
<dbReference type="Pfam" id="PF07696">
    <property type="entry name" value="7TMR-DISMED2"/>
    <property type="match status" value="1"/>
</dbReference>
<dbReference type="PRINTS" id="PR00344">
    <property type="entry name" value="BCTRLSENSOR"/>
</dbReference>
<dbReference type="CDD" id="cd00082">
    <property type="entry name" value="HisKA"/>
    <property type="match status" value="1"/>
</dbReference>
<evidence type="ECO:0000256" key="6">
    <source>
        <dbReference type="SAM" id="SignalP"/>
    </source>
</evidence>
<keyword evidence="5" id="KW-0812">Transmembrane</keyword>
<evidence type="ECO:0000256" key="3">
    <source>
        <dbReference type="ARBA" id="ARBA00022553"/>
    </source>
</evidence>
<evidence type="ECO:0000313" key="8">
    <source>
        <dbReference type="EMBL" id="KAA5536128.1"/>
    </source>
</evidence>
<dbReference type="SUPFAM" id="SSF55874">
    <property type="entry name" value="ATPase domain of HSP90 chaperone/DNA topoisomerase II/histidine kinase"/>
    <property type="match status" value="1"/>
</dbReference>
<feature type="signal peptide" evidence="6">
    <location>
        <begin position="1"/>
        <end position="20"/>
    </location>
</feature>
<feature type="chain" id="PRO_5024292432" description="histidine kinase" evidence="6">
    <location>
        <begin position="21"/>
        <end position="711"/>
    </location>
</feature>
<feature type="transmembrane region" description="Helical" evidence="5">
    <location>
        <begin position="274"/>
        <end position="291"/>
    </location>
</feature>
<keyword evidence="4" id="KW-0175">Coiled coil</keyword>
<dbReference type="InterPro" id="IPR036890">
    <property type="entry name" value="HATPase_C_sf"/>
</dbReference>
<organism evidence="8 9">
    <name type="scientific">Taibaiella lutea</name>
    <dbReference type="NCBI Taxonomy" id="2608001"/>
    <lineage>
        <taxon>Bacteria</taxon>
        <taxon>Pseudomonadati</taxon>
        <taxon>Bacteroidota</taxon>
        <taxon>Chitinophagia</taxon>
        <taxon>Chitinophagales</taxon>
        <taxon>Chitinophagaceae</taxon>
        <taxon>Taibaiella</taxon>
    </lineage>
</organism>
<dbReference type="RefSeq" id="WP_150030701.1">
    <property type="nucleotide sequence ID" value="NZ_VWSH01000001.1"/>
</dbReference>
<dbReference type="InterPro" id="IPR003594">
    <property type="entry name" value="HATPase_dom"/>
</dbReference>
<dbReference type="PROSITE" id="PS50109">
    <property type="entry name" value="HIS_KIN"/>
    <property type="match status" value="1"/>
</dbReference>
<dbReference type="Gene3D" id="2.60.40.2380">
    <property type="match status" value="1"/>
</dbReference>
<keyword evidence="5" id="KW-0472">Membrane</keyword>
<keyword evidence="8" id="KW-0808">Transferase</keyword>
<dbReference type="InterPro" id="IPR011623">
    <property type="entry name" value="7TMR_DISM_rcpt_extracell_dom1"/>
</dbReference>
<dbReference type="Gene3D" id="3.30.565.10">
    <property type="entry name" value="Histidine kinase-like ATPase, C-terminal domain"/>
    <property type="match status" value="1"/>
</dbReference>
<dbReference type="SMART" id="SM00387">
    <property type="entry name" value="HATPase_c"/>
    <property type="match status" value="1"/>
</dbReference>
<feature type="transmembrane region" description="Helical" evidence="5">
    <location>
        <begin position="327"/>
        <end position="346"/>
    </location>
</feature>
<evidence type="ECO:0000256" key="2">
    <source>
        <dbReference type="ARBA" id="ARBA00012438"/>
    </source>
</evidence>
<dbReference type="Pfam" id="PF07695">
    <property type="entry name" value="7TMR-DISM_7TM"/>
    <property type="match status" value="1"/>
</dbReference>
<evidence type="ECO:0000259" key="7">
    <source>
        <dbReference type="PROSITE" id="PS50109"/>
    </source>
</evidence>
<keyword evidence="9" id="KW-1185">Reference proteome</keyword>
<dbReference type="Gene3D" id="1.10.287.130">
    <property type="match status" value="1"/>
</dbReference>
<feature type="coiled-coil region" evidence="4">
    <location>
        <begin position="410"/>
        <end position="451"/>
    </location>
</feature>
<dbReference type="SMART" id="SM00388">
    <property type="entry name" value="HisKA"/>
    <property type="match status" value="1"/>
</dbReference>
<dbReference type="SUPFAM" id="SSF47384">
    <property type="entry name" value="Homodimeric domain of signal transducing histidine kinase"/>
    <property type="match status" value="1"/>
</dbReference>
<comment type="catalytic activity">
    <reaction evidence="1">
        <text>ATP + protein L-histidine = ADP + protein N-phospho-L-histidine.</text>
        <dbReference type="EC" id="2.7.13.3"/>
    </reaction>
</comment>
<feature type="transmembrane region" description="Helical" evidence="5">
    <location>
        <begin position="206"/>
        <end position="223"/>
    </location>
</feature>
<sequence>MSKLLYCFVLCFLLSVNCFSAVIITDSLGRMPIGKSMSMLRSDKEIQFRDVLHSTKFEAIKTDIPNLGTEANGIWLKFDMNNRSNQNHFLLELAYPILDEVEIYIPDAAGNYTRKVLGESIPFKQRSYQYPNFILDINQPANTTYTYYIRVKSSEQIILPVYINVPIPLWEELDKQSIISGIYIGIVLIMGIYNLFLFFSVKDKGYVYYAIYVFLAGLTQIGIKGYTYKYLWPDLPYFESKSIVLFASLCAIAALFFARDFLQIKNNYPRINTFIKILVFTFVVSILLIFLNKDQAGFLLMQLATTVFLLSVFFISWFVMRKGYSPAKFFFIAWSALLAGSIIFLLKDTGILPYNNITSSSAQAASAIEMALLSFGLANRINIMKQEKDQSRLAALRIAKENSQIIKQQNVILEQKVKERTEELEQKNDTLNVAMNDLQEAQMQLVESEKMASLGQLTAGIAHEINNPINFVTGNIGPLKRDVGALLETIDMLETFSQDDSSKEEKARKIRQFKEDVDFDYLKTEISHLLKGIHEGASRTAEIVKSLRIFSRLDEDDIKQANLNEGLDSTLIIVNNMLNKINVIKEYDDLPLVNCYPGKLNQVFLNVISNGIYAIGEKFKEEEGGELKIITKLDHNQVLISISDNGTGMSAETKRKMFDPFYTTKDVGQGTGLGMSIAFNTIQKHDGNIQVDTEMGIGTTFNIILPIHELE</sequence>
<dbReference type="InterPro" id="IPR003661">
    <property type="entry name" value="HisK_dim/P_dom"/>
</dbReference>
<feature type="domain" description="Histidine kinase" evidence="7">
    <location>
        <begin position="460"/>
        <end position="709"/>
    </location>
</feature>
<dbReference type="EC" id="2.7.13.3" evidence="2"/>
<dbReference type="InterPro" id="IPR004358">
    <property type="entry name" value="Sig_transdc_His_kin-like_C"/>
</dbReference>
<reference evidence="8 9" key="1">
    <citation type="submission" date="2019-09" db="EMBL/GenBank/DDBJ databases">
        <title>Genome sequence and assembly of Taibaiella sp.</title>
        <authorList>
            <person name="Chhetri G."/>
        </authorList>
    </citation>
    <scope>NUCLEOTIDE SEQUENCE [LARGE SCALE GENOMIC DNA]</scope>
    <source>
        <strain evidence="8 9">KVB11</strain>
    </source>
</reference>
<dbReference type="InterPro" id="IPR005467">
    <property type="entry name" value="His_kinase_dom"/>
</dbReference>
<comment type="caution">
    <text evidence="8">The sequence shown here is derived from an EMBL/GenBank/DDBJ whole genome shotgun (WGS) entry which is preliminary data.</text>
</comment>
<keyword evidence="6" id="KW-0732">Signal</keyword>
<evidence type="ECO:0000256" key="5">
    <source>
        <dbReference type="SAM" id="Phobius"/>
    </source>
</evidence>
<dbReference type="PANTHER" id="PTHR43065:SF50">
    <property type="entry name" value="HISTIDINE KINASE"/>
    <property type="match status" value="1"/>
</dbReference>
<dbReference type="AlphaFoldDB" id="A0A5M6CLN1"/>
<name>A0A5M6CLN1_9BACT</name>
<feature type="transmembrane region" description="Helical" evidence="5">
    <location>
        <begin position="297"/>
        <end position="320"/>
    </location>
</feature>
<accession>A0A5M6CLN1</accession>
<dbReference type="GO" id="GO:0000155">
    <property type="term" value="F:phosphorelay sensor kinase activity"/>
    <property type="evidence" value="ECO:0007669"/>
    <property type="project" value="InterPro"/>
</dbReference>
<dbReference type="Pfam" id="PF02518">
    <property type="entry name" value="HATPase_c"/>
    <property type="match status" value="1"/>
</dbReference>
<feature type="transmembrane region" description="Helical" evidence="5">
    <location>
        <begin position="178"/>
        <end position="199"/>
    </location>
</feature>
<evidence type="ECO:0000256" key="4">
    <source>
        <dbReference type="SAM" id="Coils"/>
    </source>
</evidence>
<dbReference type="PANTHER" id="PTHR43065">
    <property type="entry name" value="SENSOR HISTIDINE KINASE"/>
    <property type="match status" value="1"/>
</dbReference>
<gene>
    <name evidence="8" type="ORF">F0919_00205</name>
</gene>
<dbReference type="Proteomes" id="UP000323632">
    <property type="component" value="Unassembled WGS sequence"/>
</dbReference>
<evidence type="ECO:0000256" key="1">
    <source>
        <dbReference type="ARBA" id="ARBA00000085"/>
    </source>
</evidence>
<dbReference type="InterPro" id="IPR036097">
    <property type="entry name" value="HisK_dim/P_sf"/>
</dbReference>
<feature type="transmembrane region" description="Helical" evidence="5">
    <location>
        <begin position="243"/>
        <end position="262"/>
    </location>
</feature>
<dbReference type="EMBL" id="VWSH01000001">
    <property type="protein sequence ID" value="KAA5536128.1"/>
    <property type="molecule type" value="Genomic_DNA"/>
</dbReference>
<keyword evidence="8" id="KW-0418">Kinase</keyword>
<keyword evidence="5" id="KW-1133">Transmembrane helix</keyword>
<keyword evidence="3" id="KW-0597">Phosphoprotein</keyword>